<feature type="repeat" description="WD" evidence="3">
    <location>
        <begin position="242"/>
        <end position="276"/>
    </location>
</feature>
<dbReference type="OrthoDB" id="265875at2"/>
<dbReference type="InterPro" id="IPR001680">
    <property type="entry name" value="WD40_rpt"/>
</dbReference>
<reference evidence="5 6" key="1">
    <citation type="submission" date="2019-02" db="EMBL/GenBank/DDBJ databases">
        <title>Deep-cultivation of Planctomycetes and their phenomic and genomic characterization uncovers novel biology.</title>
        <authorList>
            <person name="Wiegand S."/>
            <person name="Jogler M."/>
            <person name="Boedeker C."/>
            <person name="Pinto D."/>
            <person name="Vollmers J."/>
            <person name="Rivas-Marin E."/>
            <person name="Kohn T."/>
            <person name="Peeters S.H."/>
            <person name="Heuer A."/>
            <person name="Rast P."/>
            <person name="Oberbeckmann S."/>
            <person name="Bunk B."/>
            <person name="Jeske O."/>
            <person name="Meyerdierks A."/>
            <person name="Storesund J.E."/>
            <person name="Kallscheuer N."/>
            <person name="Luecker S."/>
            <person name="Lage O.M."/>
            <person name="Pohl T."/>
            <person name="Merkel B.J."/>
            <person name="Hornburger P."/>
            <person name="Mueller R.-W."/>
            <person name="Bruemmer F."/>
            <person name="Labrenz M."/>
            <person name="Spormann A.M."/>
            <person name="Op Den Camp H."/>
            <person name="Overmann J."/>
            <person name="Amann R."/>
            <person name="Jetten M.S.M."/>
            <person name="Mascher T."/>
            <person name="Medema M.H."/>
            <person name="Devos D.P."/>
            <person name="Kaster A.-K."/>
            <person name="Ovreas L."/>
            <person name="Rohde M."/>
            <person name="Galperin M.Y."/>
            <person name="Jogler C."/>
        </authorList>
    </citation>
    <scope>NUCLEOTIDE SEQUENCE [LARGE SCALE GENOMIC DNA]</scope>
    <source>
        <strain evidence="5 6">Pla52n</strain>
    </source>
</reference>
<keyword evidence="6" id="KW-1185">Reference proteome</keyword>
<gene>
    <name evidence="5" type="ORF">Pla52n_52930</name>
</gene>
<dbReference type="InterPro" id="IPR011659">
    <property type="entry name" value="WD40"/>
</dbReference>
<dbReference type="InterPro" id="IPR015943">
    <property type="entry name" value="WD40/YVTN_repeat-like_dom_sf"/>
</dbReference>
<accession>A0A5C6A3I8</accession>
<dbReference type="PROSITE" id="PS50082">
    <property type="entry name" value="WD_REPEATS_2"/>
    <property type="match status" value="5"/>
</dbReference>
<dbReference type="InterPro" id="IPR036322">
    <property type="entry name" value="WD40_repeat_dom_sf"/>
</dbReference>
<protein>
    <submittedName>
        <fullName evidence="5">WD domain, G-beta repeat</fullName>
    </submittedName>
</protein>
<feature type="repeat" description="WD" evidence="3">
    <location>
        <begin position="658"/>
        <end position="700"/>
    </location>
</feature>
<proteinExistence type="predicted"/>
<dbReference type="CDD" id="cd00200">
    <property type="entry name" value="WD40"/>
    <property type="match status" value="1"/>
</dbReference>
<dbReference type="Gene3D" id="2.130.10.10">
    <property type="entry name" value="YVTN repeat-like/Quinoprotein amine dehydrogenase"/>
    <property type="match status" value="4"/>
</dbReference>
<dbReference type="Proteomes" id="UP000320176">
    <property type="component" value="Unassembled WGS sequence"/>
</dbReference>
<keyword evidence="1 3" id="KW-0853">WD repeat</keyword>
<comment type="caution">
    <text evidence="5">The sequence shown here is derived from an EMBL/GenBank/DDBJ whole genome shotgun (WGS) entry which is preliminary data.</text>
</comment>
<feature type="repeat" description="WD" evidence="3">
    <location>
        <begin position="126"/>
        <end position="167"/>
    </location>
</feature>
<dbReference type="Pfam" id="PF12894">
    <property type="entry name" value="ANAPC4_WD40"/>
    <property type="match status" value="1"/>
</dbReference>
<evidence type="ECO:0000313" key="5">
    <source>
        <dbReference type="EMBL" id="TWT94472.1"/>
    </source>
</evidence>
<dbReference type="SMART" id="SM00320">
    <property type="entry name" value="WD40"/>
    <property type="match status" value="13"/>
</dbReference>
<name>A0A5C6A3I8_9BACT</name>
<dbReference type="SUPFAM" id="SSF50978">
    <property type="entry name" value="WD40 repeat-like"/>
    <property type="match status" value="1"/>
</dbReference>
<feature type="repeat" description="WD" evidence="3">
    <location>
        <begin position="571"/>
        <end position="612"/>
    </location>
</feature>
<evidence type="ECO:0000313" key="6">
    <source>
        <dbReference type="Proteomes" id="UP000320176"/>
    </source>
</evidence>
<dbReference type="InterPro" id="IPR011047">
    <property type="entry name" value="Quinoprotein_ADH-like_sf"/>
</dbReference>
<evidence type="ECO:0000256" key="3">
    <source>
        <dbReference type="PROSITE-ProRule" id="PRU00221"/>
    </source>
</evidence>
<dbReference type="InterPro" id="IPR024977">
    <property type="entry name" value="Apc4-like_WD40_dom"/>
</dbReference>
<evidence type="ECO:0000259" key="4">
    <source>
        <dbReference type="Pfam" id="PF12894"/>
    </source>
</evidence>
<evidence type="ECO:0000256" key="1">
    <source>
        <dbReference type="ARBA" id="ARBA00022574"/>
    </source>
</evidence>
<dbReference type="AlphaFoldDB" id="A0A5C6A3I8"/>
<dbReference type="PANTHER" id="PTHR44019:SF8">
    <property type="entry name" value="POC1 CENTRIOLAR PROTEIN HOMOLOG"/>
    <property type="match status" value="1"/>
</dbReference>
<organism evidence="5 6">
    <name type="scientific">Stieleria varia</name>
    <dbReference type="NCBI Taxonomy" id="2528005"/>
    <lineage>
        <taxon>Bacteria</taxon>
        <taxon>Pseudomonadati</taxon>
        <taxon>Planctomycetota</taxon>
        <taxon>Planctomycetia</taxon>
        <taxon>Pirellulales</taxon>
        <taxon>Pirellulaceae</taxon>
        <taxon>Stieleria</taxon>
    </lineage>
</organism>
<feature type="domain" description="Anaphase-promoting complex subunit 4-like WD40" evidence="4">
    <location>
        <begin position="347"/>
        <end position="406"/>
    </location>
</feature>
<dbReference type="InterPro" id="IPR020472">
    <property type="entry name" value="WD40_PAC1"/>
</dbReference>
<dbReference type="PRINTS" id="PR00320">
    <property type="entry name" value="GPROTEINBRPT"/>
</dbReference>
<dbReference type="EMBL" id="SJPN01000007">
    <property type="protein sequence ID" value="TWT94472.1"/>
    <property type="molecule type" value="Genomic_DNA"/>
</dbReference>
<dbReference type="Pfam" id="PF07676">
    <property type="entry name" value="PD40"/>
    <property type="match status" value="1"/>
</dbReference>
<dbReference type="PROSITE" id="PS00678">
    <property type="entry name" value="WD_REPEATS_1"/>
    <property type="match status" value="2"/>
</dbReference>
<dbReference type="Pfam" id="PF00400">
    <property type="entry name" value="WD40"/>
    <property type="match status" value="7"/>
</dbReference>
<dbReference type="PROSITE" id="PS50294">
    <property type="entry name" value="WD_REPEATS_REGION"/>
    <property type="match status" value="3"/>
</dbReference>
<sequence>MIFELLRDFSEAIAAFPKERPDAKTLGLLQKAIRRESHFLEQHPTTLFQTMWNQCWWHDGDVAASSMQSVNRGSDESETPDTRKTKLFQVLETWRSGKQHRTPGFIWLRSLRPPANPIDSGLIAVFRGHTGSVNSIDFSSDGCRLASGASDGSVKVWDLKSGVLLQSLIKTFTSDELAKLSPQEFVDIVHGGVGYRVPGLDVHAVAWSRDDRFIATASHRSLRIWDSESGTEHSCFGAGEILNDVAWSPCGQRLVTGGNENHVCIWDPATGDVVAKTTCSDMVTAVRFVGTAEKVLAGCFDGSIVFYDWKNDSCEAIRPSGQGRINVLEVASSFDRAAWGLDDGTFTVWNVQTKKIQYSQKLHSGVRGLSFSPDGLLLAVMEDDGSLCVFSLQDGSLVRSISTEDLQGGAVAIAPDGLTIACTSGHCIAIRDMQSDADPREMTYDHGTYLDGVELSPDGRRLVTVGRFDPVPRLCDGTDGKKLRDLSSTPHDARFASFSPDGQSVVVVDEAGLLSAFDVDAVTPTMMSSDLPTDRLDRPLFAPDGNCLACGSREGAILIWDWPTKVLRTRLDGHKDWVNQLAFDTESQTLVSCAADQTVRVWDLQKNRERLCIVCESEGWLGVTCVAISGDGKRVASGGASMTVSLWDANDGRLLNEFRGHRQQISQLAFTPDGRFLLSASQHEPEIMIWDLNRGSCVESISGTTDLSALAIKRHEHPWRWIGRTDDSLIETMDGKTVAAWFPRPLASVTAYPSGRIWAGSIDNHLCIVAIEGNMPLPGVIQQPEKR</sequence>
<feature type="repeat" description="WD" evidence="3">
    <location>
        <begin position="623"/>
        <end position="657"/>
    </location>
</feature>
<evidence type="ECO:0000256" key="2">
    <source>
        <dbReference type="ARBA" id="ARBA00022737"/>
    </source>
</evidence>
<keyword evidence="2" id="KW-0677">Repeat</keyword>
<dbReference type="InterPro" id="IPR019775">
    <property type="entry name" value="WD40_repeat_CS"/>
</dbReference>
<dbReference type="SUPFAM" id="SSF50998">
    <property type="entry name" value="Quinoprotein alcohol dehydrogenase-like"/>
    <property type="match status" value="1"/>
</dbReference>
<dbReference type="PANTHER" id="PTHR44019">
    <property type="entry name" value="WD REPEAT-CONTAINING PROTEIN 55"/>
    <property type="match status" value="1"/>
</dbReference>
<dbReference type="RefSeq" id="WP_146522331.1">
    <property type="nucleotide sequence ID" value="NZ_CP151726.1"/>
</dbReference>
<dbReference type="InterPro" id="IPR050505">
    <property type="entry name" value="WDR55/POC1"/>
</dbReference>